<reference evidence="5 6" key="1">
    <citation type="submission" date="2019-10" db="EMBL/GenBank/DDBJ databases">
        <title>Bifidobacterium from non-human primates.</title>
        <authorList>
            <person name="Modesto M."/>
        </authorList>
    </citation>
    <scope>NUCLEOTIDE SEQUENCE [LARGE SCALE GENOMIC DNA]</scope>
    <source>
        <strain evidence="5 6">TREM</strain>
    </source>
</reference>
<dbReference type="EMBL" id="WHZX01000007">
    <property type="protein sequence ID" value="NEG72282.1"/>
    <property type="molecule type" value="Genomic_DNA"/>
</dbReference>
<keyword evidence="3" id="KW-0812">Transmembrane</keyword>
<comment type="caution">
    <text evidence="5">The sequence shown here is derived from an EMBL/GenBank/DDBJ whole genome shotgun (WGS) entry which is preliminary data.</text>
</comment>
<feature type="region of interest" description="Disordered" evidence="2">
    <location>
        <begin position="287"/>
        <end position="310"/>
    </location>
</feature>
<feature type="region of interest" description="Disordered" evidence="2">
    <location>
        <begin position="238"/>
        <end position="270"/>
    </location>
</feature>
<dbReference type="InterPro" id="IPR036415">
    <property type="entry name" value="Lamin_tail_dom_sf"/>
</dbReference>
<dbReference type="GO" id="GO:0008253">
    <property type="term" value="F:5'-nucleotidase activity"/>
    <property type="evidence" value="ECO:0007669"/>
    <property type="project" value="TreeGrafter"/>
</dbReference>
<feature type="compositionally biased region" description="Pro residues" evidence="2">
    <location>
        <begin position="1290"/>
        <end position="1308"/>
    </location>
</feature>
<feature type="region of interest" description="Disordered" evidence="2">
    <location>
        <begin position="1283"/>
        <end position="1349"/>
    </location>
</feature>
<feature type="transmembrane region" description="Helical" evidence="3">
    <location>
        <begin position="76"/>
        <end position="98"/>
    </location>
</feature>
<evidence type="ECO:0000256" key="3">
    <source>
        <dbReference type="SAM" id="Phobius"/>
    </source>
</evidence>
<dbReference type="SUPFAM" id="SSF56300">
    <property type="entry name" value="Metallo-dependent phosphatases"/>
    <property type="match status" value="1"/>
</dbReference>
<dbReference type="InterPro" id="IPR036907">
    <property type="entry name" value="5'-Nucleotdase_C_sf"/>
</dbReference>
<dbReference type="Pfam" id="PF02872">
    <property type="entry name" value="5_nucleotid_C"/>
    <property type="match status" value="1"/>
</dbReference>
<dbReference type="GO" id="GO:0030288">
    <property type="term" value="C:outer membrane-bounded periplasmic space"/>
    <property type="evidence" value="ECO:0007669"/>
    <property type="project" value="TreeGrafter"/>
</dbReference>
<dbReference type="Proteomes" id="UP000469943">
    <property type="component" value="Unassembled WGS sequence"/>
</dbReference>
<dbReference type="InterPro" id="IPR008334">
    <property type="entry name" value="5'-Nucleotdase_C"/>
</dbReference>
<dbReference type="Pfam" id="PF00149">
    <property type="entry name" value="Metallophos"/>
    <property type="match status" value="1"/>
</dbReference>
<dbReference type="PRINTS" id="PR01607">
    <property type="entry name" value="APYRASEFAMLY"/>
</dbReference>
<dbReference type="InterPro" id="IPR006179">
    <property type="entry name" value="5_nucleotidase/apyrase"/>
</dbReference>
<dbReference type="SUPFAM" id="SSF55816">
    <property type="entry name" value="5'-nucleotidase (syn. UDP-sugar hydrolase), C-terminal domain"/>
    <property type="match status" value="1"/>
</dbReference>
<sequence length="1389" mass="143657">MTRSAGGVTAVRPVFRCGTVGVRSDTVSDSLAFSSVEPVHIDRPRLAMKCAGVSADAEEGVLRMGNHHRIAASRRAIALLTAAATLSGLAAVVAPAAVAEAPAAGASAKPSVIINEVFAGNTKELGDPIAQRDDWVELKNTGSAPVDVKGWGIYDEKQKKHYTIGVDKEINDDTVVQPNGYLVAYIDYNGEPGLGSDADSVYLTSSVGDKYDAAAEVDATTWKLADKMTDAQSWSRADDGTFKVSDKPTPGAANEFPSPTPTPEPGGTMTVDAWPGLDTVSAIDADGEFGAKGQSGDHTDGNLSGLVYESGRNGSSDTLWAADNDLNPTLGNTEDKGPGSINKFVLDAATGTWKQDPTDGWTFDVNGQTKGGKQLHFKDGKGGVDSEGITLIPGADGSLDSSKGVFIGAERDNENKNVPRPSILSYDVNAAASDTNGDGAQDLTATHEWNLVAPLGQFGVTLGKDDANLGVEGLAFIPDAVLTANHFQVNLDPSNVHAYDPAGTANDYGGLFFAALEKTNAIYAFALATVGGNDVAYPVAQIPLPAAAANAGFDGPRDLTWDGEHGQLLAEGDNDKGTGAKIATYTFDGNGTFALTKLTATPAEIAGQNSEGFAITPDAAATTVKGGAEGKTYKPVFWADDGVTNGHSLRQGWIEATNPNPQPEPQDSAKVTLFGITDFHGHIENGGYLATALKQTKAANPNTLFVGAGDLVGASAFESSIANDVPAMDQLKAMGLAVSATGNHEYDKGAADLANRIVPGIAPAKYVVANVTGDVLKGKVQPYAIEESGGKKIAFIGGIFATLADSVSPAGMKGITVTDPIAAINKYADQLSDGDPSNGEADAVVALVHADANDLKNLDANVDAVLAGHTHLYETAKTNAGAPIIETANYGVEYSTTDLEITGSGKDAKVTATAAKHDVFTQDADGKDMPLFEADPAVNQIYLDAKAAADAKGNEVLGTLADDATFNRGASKPGDLTTVGNNRGVESTLGILNGNAAKWAAEQSGQKADIGVINAGGMRADLDPNGDKQVTLKEAHDVLPFGNSNAVVTLTGKQLKTLIEQQWQPADAQRPVLWLGFSDNVDYQYDTYVATVDGKQVPRGAVHDLTVNGKAVRDDDTYLIAGNSFLLAGGDNFTVFQQGSGYVDTGYIDFDGFSDYLKAHPKLESAKTRHSAGFSAARLADDGTVTFTVSGLAFTTDEPRPWGVRLTANGVDFGDLTGLDFTGEEQGPGAGSITVTKKLTDTERAAFVAAAEKAPAAAKDAAAADGGALAIGDSTVETLLTKPAEKPQPEPEPTPTPEPQPTPTPEPEQPSANKPTPQQPGQSQQHGQTVTAKPSGKPEAGAPAAKVRNLSDTGSSVAWLALATAVLVALGGIGLAALGVRRDDGMTAA</sequence>
<dbReference type="InterPro" id="IPR029052">
    <property type="entry name" value="Metallo-depent_PP-like"/>
</dbReference>
<dbReference type="InterPro" id="IPR004843">
    <property type="entry name" value="Calcineurin-like_PHP"/>
</dbReference>
<dbReference type="PROSITE" id="PS51841">
    <property type="entry name" value="LTD"/>
    <property type="match status" value="1"/>
</dbReference>
<evidence type="ECO:0000313" key="6">
    <source>
        <dbReference type="Proteomes" id="UP000469943"/>
    </source>
</evidence>
<protein>
    <submittedName>
        <fullName evidence="5">Nuclease</fullName>
    </submittedName>
</protein>
<accession>A0A7K3TCR6</accession>
<feature type="domain" description="LTD" evidence="4">
    <location>
        <begin position="100"/>
        <end position="224"/>
    </location>
</feature>
<dbReference type="Gene3D" id="3.60.21.10">
    <property type="match status" value="1"/>
</dbReference>
<name>A0A7K3TCR6_9BIFI</name>
<dbReference type="SUPFAM" id="SSF74853">
    <property type="entry name" value="Lamin A/C globular tail domain"/>
    <property type="match status" value="1"/>
</dbReference>
<dbReference type="GO" id="GO:0009166">
    <property type="term" value="P:nucleotide catabolic process"/>
    <property type="evidence" value="ECO:0007669"/>
    <property type="project" value="InterPro"/>
</dbReference>
<dbReference type="Gene3D" id="2.60.40.1260">
    <property type="entry name" value="Lamin Tail domain"/>
    <property type="match status" value="1"/>
</dbReference>
<feature type="transmembrane region" description="Helical" evidence="3">
    <location>
        <begin position="1357"/>
        <end position="1380"/>
    </location>
</feature>
<keyword evidence="1" id="KW-0732">Signal</keyword>
<dbReference type="Gene3D" id="3.90.780.10">
    <property type="entry name" value="5'-Nucleotidase, C-terminal domain"/>
    <property type="match status" value="1"/>
</dbReference>
<evidence type="ECO:0000313" key="5">
    <source>
        <dbReference type="EMBL" id="NEG72282.1"/>
    </source>
</evidence>
<dbReference type="PANTHER" id="PTHR11575">
    <property type="entry name" value="5'-NUCLEOTIDASE-RELATED"/>
    <property type="match status" value="1"/>
</dbReference>
<feature type="compositionally biased region" description="Low complexity" evidence="2">
    <location>
        <begin position="1315"/>
        <end position="1329"/>
    </location>
</feature>
<organism evidence="5 6">
    <name type="scientific">Bifidobacterium ramosum</name>
    <dbReference type="NCBI Taxonomy" id="1798158"/>
    <lineage>
        <taxon>Bacteria</taxon>
        <taxon>Bacillati</taxon>
        <taxon>Actinomycetota</taxon>
        <taxon>Actinomycetes</taxon>
        <taxon>Bifidobacteriales</taxon>
        <taxon>Bifidobacteriaceae</taxon>
        <taxon>Bifidobacterium</taxon>
    </lineage>
</organism>
<proteinExistence type="predicted"/>
<dbReference type="InterPro" id="IPR001322">
    <property type="entry name" value="Lamin_tail_dom"/>
</dbReference>
<dbReference type="OrthoDB" id="1016457at2"/>
<dbReference type="Pfam" id="PF00932">
    <property type="entry name" value="LTD"/>
    <property type="match status" value="1"/>
</dbReference>
<evidence type="ECO:0000256" key="1">
    <source>
        <dbReference type="ARBA" id="ARBA00022729"/>
    </source>
</evidence>
<dbReference type="GO" id="GO:0008768">
    <property type="term" value="F:UDP-sugar diphosphatase activity"/>
    <property type="evidence" value="ECO:0007669"/>
    <property type="project" value="TreeGrafter"/>
</dbReference>
<keyword evidence="3" id="KW-1133">Transmembrane helix</keyword>
<gene>
    <name evidence="5" type="ORF">GFD24_08735</name>
</gene>
<evidence type="ECO:0000259" key="4">
    <source>
        <dbReference type="PROSITE" id="PS51841"/>
    </source>
</evidence>
<keyword evidence="3" id="KW-0472">Membrane</keyword>
<evidence type="ECO:0000256" key="2">
    <source>
        <dbReference type="SAM" id="MobiDB-lite"/>
    </source>
</evidence>
<dbReference type="PANTHER" id="PTHR11575:SF24">
    <property type="entry name" value="5'-NUCLEOTIDASE"/>
    <property type="match status" value="1"/>
</dbReference>